<protein>
    <submittedName>
        <fullName evidence="1">Sigma-70-like protein</fullName>
    </submittedName>
</protein>
<gene>
    <name evidence="1" type="ORF">C8D88_1289</name>
</gene>
<name>A0A316HDQ2_9PSEU</name>
<evidence type="ECO:0000313" key="2">
    <source>
        <dbReference type="Proteomes" id="UP000246005"/>
    </source>
</evidence>
<dbReference type="RefSeq" id="WP_109642860.1">
    <property type="nucleotide sequence ID" value="NZ_QGHB01000028.1"/>
</dbReference>
<evidence type="ECO:0000313" key="1">
    <source>
        <dbReference type="EMBL" id="PWK78547.1"/>
    </source>
</evidence>
<comment type="caution">
    <text evidence="1">The sequence shown here is derived from an EMBL/GenBank/DDBJ whole genome shotgun (WGS) entry which is preliminary data.</text>
</comment>
<dbReference type="AlphaFoldDB" id="A0A316HDQ2"/>
<dbReference type="Proteomes" id="UP000246005">
    <property type="component" value="Unassembled WGS sequence"/>
</dbReference>
<dbReference type="EMBL" id="QGHB01000028">
    <property type="protein sequence ID" value="PWK78547.1"/>
    <property type="molecule type" value="Genomic_DNA"/>
</dbReference>
<reference evidence="1 2" key="1">
    <citation type="submission" date="2018-05" db="EMBL/GenBank/DDBJ databases">
        <title>Genomic Encyclopedia of Type Strains, Phase IV (KMG-IV): sequencing the most valuable type-strain genomes for metagenomic binning, comparative biology and taxonomic classification.</title>
        <authorList>
            <person name="Goeker M."/>
        </authorList>
    </citation>
    <scope>NUCLEOTIDE SEQUENCE [LARGE SCALE GENOMIC DNA]</scope>
    <source>
        <strain evidence="1 2">DSM 45480</strain>
    </source>
</reference>
<sequence>MADVWAATLRDLTGAEDLVFAAMVAGRSTEVPWLAEDLVQEAMTRLWQRPEVVSNRDRITP</sequence>
<proteinExistence type="predicted"/>
<accession>A0A316HDQ2</accession>
<organism evidence="1 2">
    <name type="scientific">Lentzea atacamensis</name>
    <dbReference type="NCBI Taxonomy" id="531938"/>
    <lineage>
        <taxon>Bacteria</taxon>
        <taxon>Bacillati</taxon>
        <taxon>Actinomycetota</taxon>
        <taxon>Actinomycetes</taxon>
        <taxon>Pseudonocardiales</taxon>
        <taxon>Pseudonocardiaceae</taxon>
        <taxon>Lentzea</taxon>
    </lineage>
</organism>